<reference evidence="2" key="1">
    <citation type="submission" date="2014-05" db="EMBL/GenBank/DDBJ databases">
        <title>ATOL: Assembling a taxonomically balanced genome-scale reconstruction of the evolutionary history of the Enterobacteriaceae.</title>
        <authorList>
            <person name="Plunkett G. III"/>
            <person name="Neeno-Eckwall E.C."/>
            <person name="Glasner J.D."/>
            <person name="Perna N.T."/>
        </authorList>
    </citation>
    <scope>NUCLEOTIDE SEQUENCE [LARGE SCALE GENOMIC DNA]</scope>
    <source>
        <strain evidence="2">ATCC 49490</strain>
    </source>
</reference>
<keyword evidence="2" id="KW-1185">Reference proteome</keyword>
<dbReference type="Proteomes" id="UP000028630">
    <property type="component" value="Unassembled WGS sequence"/>
</dbReference>
<comment type="caution">
    <text evidence="1">The sequence shown here is derived from an EMBL/GenBank/DDBJ whole genome shotgun (WGS) entry which is preliminary data.</text>
</comment>
<name>A0A084ZQC3_9ENTR</name>
<protein>
    <submittedName>
        <fullName evidence="1">Uncharacterized protein</fullName>
    </submittedName>
</protein>
<gene>
    <name evidence="1" type="ORF">GTGU_04106</name>
</gene>
<accession>A0A084ZQC3</accession>
<organism evidence="1 2">
    <name type="scientific">Trabulsiella guamensis ATCC 49490</name>
    <dbReference type="NCBI Taxonomy" id="1005994"/>
    <lineage>
        <taxon>Bacteria</taxon>
        <taxon>Pseudomonadati</taxon>
        <taxon>Pseudomonadota</taxon>
        <taxon>Gammaproteobacteria</taxon>
        <taxon>Enterobacterales</taxon>
        <taxon>Enterobacteriaceae</taxon>
        <taxon>Trabulsiella</taxon>
    </lineage>
</organism>
<dbReference type="EMBL" id="JMTB01000114">
    <property type="protein sequence ID" value="KFB99667.1"/>
    <property type="molecule type" value="Genomic_DNA"/>
</dbReference>
<proteinExistence type="predicted"/>
<evidence type="ECO:0000313" key="2">
    <source>
        <dbReference type="Proteomes" id="UP000028630"/>
    </source>
</evidence>
<dbReference type="AlphaFoldDB" id="A0A084ZQC3"/>
<evidence type="ECO:0000313" key="1">
    <source>
        <dbReference type="EMBL" id="KFB99667.1"/>
    </source>
</evidence>
<sequence>MLIRKNHGHQGQLGVYRCPFCGFWHVGHIPEETALAQAGDKTVLTSNKGGAV</sequence>